<dbReference type="InterPro" id="IPR052048">
    <property type="entry name" value="ST_Response_Regulator"/>
</dbReference>
<accession>A0ABM8X7S9</accession>
<dbReference type="SMART" id="SM00448">
    <property type="entry name" value="REC"/>
    <property type="match status" value="1"/>
</dbReference>
<evidence type="ECO:0000313" key="4">
    <source>
        <dbReference type="Proteomes" id="UP000721236"/>
    </source>
</evidence>
<comment type="caution">
    <text evidence="3">The sequence shown here is derived from an EMBL/GenBank/DDBJ whole genome shotgun (WGS) entry which is preliminary data.</text>
</comment>
<protein>
    <submittedName>
        <fullName evidence="3">Protein-glutamate methylesterase/protein-glutamine glutaminase</fullName>
        <ecNumber evidence="3">3.5.1.44</ecNumber>
    </submittedName>
</protein>
<dbReference type="Proteomes" id="UP000721236">
    <property type="component" value="Unassembled WGS sequence"/>
</dbReference>
<dbReference type="Gene3D" id="3.40.50.2300">
    <property type="match status" value="1"/>
</dbReference>
<evidence type="ECO:0000313" key="3">
    <source>
        <dbReference type="EMBL" id="CAG9176000.1"/>
    </source>
</evidence>
<dbReference type="PANTHER" id="PTHR43228">
    <property type="entry name" value="TWO-COMPONENT RESPONSE REGULATOR"/>
    <property type="match status" value="1"/>
</dbReference>
<dbReference type="EC" id="3.5.1.44" evidence="3"/>
<evidence type="ECO:0000256" key="1">
    <source>
        <dbReference type="PROSITE-ProRule" id="PRU00169"/>
    </source>
</evidence>
<dbReference type="GO" id="GO:0050568">
    <property type="term" value="F:protein-glutamine glutaminase activity"/>
    <property type="evidence" value="ECO:0007669"/>
    <property type="project" value="UniProtKB-EC"/>
</dbReference>
<organism evidence="3 4">
    <name type="scientific">Cupriavidus respiraculi</name>
    <dbReference type="NCBI Taxonomy" id="195930"/>
    <lineage>
        <taxon>Bacteria</taxon>
        <taxon>Pseudomonadati</taxon>
        <taxon>Pseudomonadota</taxon>
        <taxon>Betaproteobacteria</taxon>
        <taxon>Burkholderiales</taxon>
        <taxon>Burkholderiaceae</taxon>
        <taxon>Cupriavidus</taxon>
    </lineage>
</organism>
<name>A0ABM8X7S9_9BURK</name>
<dbReference type="Pfam" id="PF00072">
    <property type="entry name" value="Response_reg"/>
    <property type="match status" value="1"/>
</dbReference>
<gene>
    <name evidence="3" type="primary">cheB_1</name>
    <name evidence="3" type="ORF">LMG21510_03030</name>
</gene>
<keyword evidence="3" id="KW-0378">Hydrolase</keyword>
<dbReference type="SUPFAM" id="SSF52172">
    <property type="entry name" value="CheY-like"/>
    <property type="match status" value="1"/>
</dbReference>
<dbReference type="EMBL" id="CAJZAH010000002">
    <property type="protein sequence ID" value="CAG9176000.1"/>
    <property type="molecule type" value="Genomic_DNA"/>
</dbReference>
<sequence length="156" mass="17796">MLDQAAATSYRALRVLLIEDSAVLRSMLLEYLNAFSFVESVDWADTESAAIRLLERGTYEVVIVDLQLRQGNGINVLRAMQKSEVSGIRIVYTNHAQVSTYRRQCAEAGADYFFDKSLELEQVFRVIEEHAQSRIEGPVFYRSGTLPQQHHARRLT</sequence>
<dbReference type="InterPro" id="IPR011006">
    <property type="entry name" value="CheY-like_superfamily"/>
</dbReference>
<dbReference type="CDD" id="cd00156">
    <property type="entry name" value="REC"/>
    <property type="match status" value="1"/>
</dbReference>
<proteinExistence type="predicted"/>
<dbReference type="PROSITE" id="PS50110">
    <property type="entry name" value="RESPONSE_REGULATORY"/>
    <property type="match status" value="1"/>
</dbReference>
<dbReference type="RefSeq" id="WP_224042469.1">
    <property type="nucleotide sequence ID" value="NZ_CAJZAH010000002.1"/>
</dbReference>
<reference evidence="3 4" key="1">
    <citation type="submission" date="2021-08" db="EMBL/GenBank/DDBJ databases">
        <authorList>
            <person name="Peeters C."/>
        </authorList>
    </citation>
    <scope>NUCLEOTIDE SEQUENCE [LARGE SCALE GENOMIC DNA]</scope>
    <source>
        <strain evidence="3 4">LMG 21510</strain>
    </source>
</reference>
<keyword evidence="4" id="KW-1185">Reference proteome</keyword>
<dbReference type="InterPro" id="IPR001789">
    <property type="entry name" value="Sig_transdc_resp-reg_receiver"/>
</dbReference>
<dbReference type="PANTHER" id="PTHR43228:SF1">
    <property type="entry name" value="TWO-COMPONENT RESPONSE REGULATOR ARR22"/>
    <property type="match status" value="1"/>
</dbReference>
<keyword evidence="1" id="KW-0597">Phosphoprotein</keyword>
<feature type="modified residue" description="4-aspartylphosphate" evidence="1">
    <location>
        <position position="65"/>
    </location>
</feature>
<feature type="domain" description="Response regulatory" evidence="2">
    <location>
        <begin position="14"/>
        <end position="131"/>
    </location>
</feature>
<evidence type="ECO:0000259" key="2">
    <source>
        <dbReference type="PROSITE" id="PS50110"/>
    </source>
</evidence>